<evidence type="ECO:0000313" key="3">
    <source>
        <dbReference type="Proteomes" id="UP000886523"/>
    </source>
</evidence>
<keyword evidence="3" id="KW-1185">Reference proteome</keyword>
<accession>A0A9P6AN32</accession>
<feature type="compositionally biased region" description="Low complexity" evidence="1">
    <location>
        <begin position="96"/>
        <end position="106"/>
    </location>
</feature>
<sequence>MPRNNAASYNEARLARVKTILKKKITLSNLKIIYMNLSHGTTWILENDTTSLIFETITGFNELTPQELINVFDECKLKLLIDDRFDSEVNGPSKDMSGPPESMSEPSKSEMKTDLSCHPVIIMSGIKKSHSCKPLRNIVFLS</sequence>
<proteinExistence type="predicted"/>
<organism evidence="2 3">
    <name type="scientific">Hydnum rufescens UP504</name>
    <dbReference type="NCBI Taxonomy" id="1448309"/>
    <lineage>
        <taxon>Eukaryota</taxon>
        <taxon>Fungi</taxon>
        <taxon>Dikarya</taxon>
        <taxon>Basidiomycota</taxon>
        <taxon>Agaricomycotina</taxon>
        <taxon>Agaricomycetes</taxon>
        <taxon>Cantharellales</taxon>
        <taxon>Hydnaceae</taxon>
        <taxon>Hydnum</taxon>
    </lineage>
</organism>
<protein>
    <submittedName>
        <fullName evidence="2">Uncharacterized protein</fullName>
    </submittedName>
</protein>
<dbReference type="Proteomes" id="UP000886523">
    <property type="component" value="Unassembled WGS sequence"/>
</dbReference>
<feature type="region of interest" description="Disordered" evidence="1">
    <location>
        <begin position="86"/>
        <end position="111"/>
    </location>
</feature>
<evidence type="ECO:0000313" key="2">
    <source>
        <dbReference type="EMBL" id="KAF9507811.1"/>
    </source>
</evidence>
<evidence type="ECO:0000256" key="1">
    <source>
        <dbReference type="SAM" id="MobiDB-lite"/>
    </source>
</evidence>
<reference evidence="2" key="1">
    <citation type="journal article" date="2020" name="Nat. Commun.">
        <title>Large-scale genome sequencing of mycorrhizal fungi provides insights into the early evolution of symbiotic traits.</title>
        <authorList>
            <person name="Miyauchi S."/>
            <person name="Kiss E."/>
            <person name="Kuo A."/>
            <person name="Drula E."/>
            <person name="Kohler A."/>
            <person name="Sanchez-Garcia M."/>
            <person name="Morin E."/>
            <person name="Andreopoulos B."/>
            <person name="Barry K.W."/>
            <person name="Bonito G."/>
            <person name="Buee M."/>
            <person name="Carver A."/>
            <person name="Chen C."/>
            <person name="Cichocki N."/>
            <person name="Clum A."/>
            <person name="Culley D."/>
            <person name="Crous P.W."/>
            <person name="Fauchery L."/>
            <person name="Girlanda M."/>
            <person name="Hayes R.D."/>
            <person name="Keri Z."/>
            <person name="LaButti K."/>
            <person name="Lipzen A."/>
            <person name="Lombard V."/>
            <person name="Magnuson J."/>
            <person name="Maillard F."/>
            <person name="Murat C."/>
            <person name="Nolan M."/>
            <person name="Ohm R.A."/>
            <person name="Pangilinan J."/>
            <person name="Pereira M.F."/>
            <person name="Perotto S."/>
            <person name="Peter M."/>
            <person name="Pfister S."/>
            <person name="Riley R."/>
            <person name="Sitrit Y."/>
            <person name="Stielow J.B."/>
            <person name="Szollosi G."/>
            <person name="Zifcakova L."/>
            <person name="Stursova M."/>
            <person name="Spatafora J.W."/>
            <person name="Tedersoo L."/>
            <person name="Vaario L.M."/>
            <person name="Yamada A."/>
            <person name="Yan M."/>
            <person name="Wang P."/>
            <person name="Xu J."/>
            <person name="Bruns T."/>
            <person name="Baldrian P."/>
            <person name="Vilgalys R."/>
            <person name="Dunand C."/>
            <person name="Henrissat B."/>
            <person name="Grigoriev I.V."/>
            <person name="Hibbett D."/>
            <person name="Nagy L.G."/>
            <person name="Martin F.M."/>
        </authorList>
    </citation>
    <scope>NUCLEOTIDE SEQUENCE</scope>
    <source>
        <strain evidence="2">UP504</strain>
    </source>
</reference>
<name>A0A9P6AN32_9AGAM</name>
<comment type="caution">
    <text evidence="2">The sequence shown here is derived from an EMBL/GenBank/DDBJ whole genome shotgun (WGS) entry which is preliminary data.</text>
</comment>
<dbReference type="AlphaFoldDB" id="A0A9P6AN32"/>
<gene>
    <name evidence="2" type="ORF">BS47DRAFT_1398275</name>
</gene>
<dbReference type="OrthoDB" id="8068875at2759"/>
<dbReference type="EMBL" id="MU129071">
    <property type="protein sequence ID" value="KAF9507811.1"/>
    <property type="molecule type" value="Genomic_DNA"/>
</dbReference>